<keyword evidence="1" id="KW-0547">Nucleotide-binding</keyword>
<name>F4LW38_TEPAE</name>
<keyword evidence="4" id="KW-1185">Reference proteome</keyword>
<dbReference type="Pfam" id="PF10609">
    <property type="entry name" value="ParA"/>
    <property type="match status" value="1"/>
</dbReference>
<dbReference type="GO" id="GO:0009898">
    <property type="term" value="C:cytoplasmic side of plasma membrane"/>
    <property type="evidence" value="ECO:0007669"/>
    <property type="project" value="TreeGrafter"/>
</dbReference>
<dbReference type="PATRIC" id="fig|1209989.3.peg.737"/>
<keyword evidence="2" id="KW-0067">ATP-binding</keyword>
<dbReference type="KEGG" id="tep:TepRe1_0626"/>
<reference evidence="4" key="1">
    <citation type="journal article" date="2013" name="Genome Announc.">
        <title>First genome sequence of a syntrophic acetate-oxidizing bacterium, Tepidanaerobacter acetatoxydans strain Re1.</title>
        <authorList>
            <person name="Manzoor S."/>
            <person name="Bongcam-Rudloff E."/>
            <person name="Schnurer A."/>
            <person name="Muller B."/>
        </authorList>
    </citation>
    <scope>NUCLEOTIDE SEQUENCE [LARGE SCALE GENOMIC DNA]</scope>
    <source>
        <strain evidence="4">Re1</strain>
    </source>
</reference>
<dbReference type="InterPro" id="IPR027417">
    <property type="entry name" value="P-loop_NTPase"/>
</dbReference>
<dbReference type="GO" id="GO:0005829">
    <property type="term" value="C:cytosol"/>
    <property type="evidence" value="ECO:0007669"/>
    <property type="project" value="TreeGrafter"/>
</dbReference>
<protein>
    <submittedName>
        <fullName evidence="3">Response regulator receiver protein</fullName>
    </submittedName>
</protein>
<dbReference type="OrthoDB" id="9794577at2"/>
<dbReference type="EMBL" id="HF563609">
    <property type="protein sequence ID" value="CCP25371.1"/>
    <property type="molecule type" value="Genomic_DNA"/>
</dbReference>
<dbReference type="InterPro" id="IPR033756">
    <property type="entry name" value="YlxH/NBP35"/>
</dbReference>
<evidence type="ECO:0000313" key="3">
    <source>
        <dbReference type="EMBL" id="CCP25371.1"/>
    </source>
</evidence>
<dbReference type="InterPro" id="IPR050625">
    <property type="entry name" value="ParA/MinD_ATPase"/>
</dbReference>
<organism evidence="3 4">
    <name type="scientific">Tepidanaerobacter acetatoxydans (strain DSM 21804 / JCM 16047 / Re1)</name>
    <dbReference type="NCBI Taxonomy" id="1209989"/>
    <lineage>
        <taxon>Bacteria</taxon>
        <taxon>Bacillati</taxon>
        <taxon>Bacillota</taxon>
        <taxon>Clostridia</taxon>
        <taxon>Thermosediminibacterales</taxon>
        <taxon>Tepidanaerobacteraceae</taxon>
        <taxon>Tepidanaerobacter</taxon>
    </lineage>
</organism>
<sequence length="393" mass="42995">MKVKVLLLGSESECQRLRIYLRDDEISVVGIVSDENRVLEEISKTAADLILVTNTSPMSLRACQQIYLLRPRSVPVVLTQENDLDALQKIIETGVHYILPAQMEPAALISELKGIFTNEVNRILSLENSSASPSKSKVVLVFGTKGGIGKSTVAVNLAVKLAQRQNRVVILDYSFQFGCVGTMLGLSNRSTISELVQEQVSPNADLTRQFLALHSSGVSALLAPNSPEDGAAITARQAEQIISVLRVYYDYIIIDSAPVLNDITTVCLDCASVIVFITKCDIASLRNAKKGLAIVEALADSEKIKLVVCDDLNGQIRESDIARVLSRPIWQVIPHDYRAATEAVNLGKPVVESYPMSKLSKGLEQLALKIDGGNLMDLKGAKKNSLIYKYKRR</sequence>
<dbReference type="eggNOG" id="COG4963">
    <property type="taxonomic scope" value="Bacteria"/>
</dbReference>
<evidence type="ECO:0000313" key="4">
    <source>
        <dbReference type="Proteomes" id="UP000010802"/>
    </source>
</evidence>
<dbReference type="HOGENOM" id="CLU_033160_3_1_9"/>
<dbReference type="GO" id="GO:0005524">
    <property type="term" value="F:ATP binding"/>
    <property type="evidence" value="ECO:0007669"/>
    <property type="project" value="TreeGrafter"/>
</dbReference>
<dbReference type="RefSeq" id="WP_013777737.1">
    <property type="nucleotide sequence ID" value="NC_015519.1"/>
</dbReference>
<dbReference type="Proteomes" id="UP000010802">
    <property type="component" value="Chromosome"/>
</dbReference>
<dbReference type="eggNOG" id="COG2197">
    <property type="taxonomic scope" value="Bacteria"/>
</dbReference>
<dbReference type="PANTHER" id="PTHR43384:SF13">
    <property type="entry name" value="SLR0110 PROTEIN"/>
    <property type="match status" value="1"/>
</dbReference>
<dbReference type="PANTHER" id="PTHR43384">
    <property type="entry name" value="SEPTUM SITE-DETERMINING PROTEIN MIND HOMOLOG, CHLOROPLASTIC-RELATED"/>
    <property type="match status" value="1"/>
</dbReference>
<dbReference type="SUPFAM" id="SSF52540">
    <property type="entry name" value="P-loop containing nucleoside triphosphate hydrolases"/>
    <property type="match status" value="1"/>
</dbReference>
<dbReference type="GO" id="GO:0051782">
    <property type="term" value="P:negative regulation of cell division"/>
    <property type="evidence" value="ECO:0007669"/>
    <property type="project" value="TreeGrafter"/>
</dbReference>
<dbReference type="KEGG" id="tae:TepiRe1_0682"/>
<accession>F4LW38</accession>
<accession>L0RWU8</accession>
<dbReference type="GO" id="GO:0016887">
    <property type="term" value="F:ATP hydrolysis activity"/>
    <property type="evidence" value="ECO:0007669"/>
    <property type="project" value="TreeGrafter"/>
</dbReference>
<dbReference type="STRING" id="1209989.TepRe1_0626"/>
<evidence type="ECO:0000256" key="1">
    <source>
        <dbReference type="ARBA" id="ARBA00022741"/>
    </source>
</evidence>
<proteinExistence type="predicted"/>
<dbReference type="AlphaFoldDB" id="F4LW38"/>
<evidence type="ECO:0000256" key="2">
    <source>
        <dbReference type="ARBA" id="ARBA00022840"/>
    </source>
</evidence>
<dbReference type="Gene3D" id="3.40.50.300">
    <property type="entry name" value="P-loop containing nucleotide triphosphate hydrolases"/>
    <property type="match status" value="1"/>
</dbReference>
<gene>
    <name evidence="3" type="ordered locus">TEPIRE1_0682</name>
</gene>